<organism evidence="1">
    <name type="scientific">Ixodes scapularis</name>
    <name type="common">Black-legged tick</name>
    <name type="synonym">Deer tick</name>
    <dbReference type="NCBI Taxonomy" id="6945"/>
    <lineage>
        <taxon>Eukaryota</taxon>
        <taxon>Metazoa</taxon>
        <taxon>Ecdysozoa</taxon>
        <taxon>Arthropoda</taxon>
        <taxon>Chelicerata</taxon>
        <taxon>Arachnida</taxon>
        <taxon>Acari</taxon>
        <taxon>Parasitiformes</taxon>
        <taxon>Ixodida</taxon>
        <taxon>Ixodoidea</taxon>
        <taxon>Ixodidae</taxon>
        <taxon>Ixodinae</taxon>
        <taxon>Ixodes</taxon>
    </lineage>
</organism>
<dbReference type="AlphaFoldDB" id="A0A4D5RCM5"/>
<sequence>MALLSRRRWLHFRPAPLVRAVTCFASVALIGSRGRICRSLPKQSVKKYWVSKLPRLDLGWAVKIGACTY</sequence>
<evidence type="ECO:0000313" key="1">
    <source>
        <dbReference type="EMBL" id="MOY34686.1"/>
    </source>
</evidence>
<proteinExistence type="predicted"/>
<name>A0A4D5RCM5_IXOSC</name>
<reference evidence="1" key="1">
    <citation type="submission" date="2019-04" db="EMBL/GenBank/DDBJ databases">
        <title>An insight into the mialome of Ixodes scapularis.</title>
        <authorList>
            <person name="Ribeiro J.M."/>
            <person name="Mather T.N."/>
            <person name="Karim S."/>
        </authorList>
    </citation>
    <scope>NUCLEOTIDE SEQUENCE</scope>
</reference>
<dbReference type="EMBL" id="GHJT01000715">
    <property type="protein sequence ID" value="MOY34686.1"/>
    <property type="molecule type" value="Transcribed_RNA"/>
</dbReference>
<protein>
    <submittedName>
        <fullName evidence="1">Putative secreted protein</fullName>
    </submittedName>
</protein>
<accession>A0A4D5RCM5</accession>